<reference evidence="1 2" key="1">
    <citation type="submission" date="2019-05" db="EMBL/GenBank/DDBJ databases">
        <title>Another draft genome of Portunus trituberculatus and its Hox gene families provides insights of decapod evolution.</title>
        <authorList>
            <person name="Jeong J.-H."/>
            <person name="Song I."/>
            <person name="Kim S."/>
            <person name="Choi T."/>
            <person name="Kim D."/>
            <person name="Ryu S."/>
            <person name="Kim W."/>
        </authorList>
    </citation>
    <scope>NUCLEOTIDE SEQUENCE [LARGE SCALE GENOMIC DNA]</scope>
    <source>
        <tissue evidence="1">Muscle</tissue>
    </source>
</reference>
<proteinExistence type="predicted"/>
<comment type="caution">
    <text evidence="1">The sequence shown here is derived from an EMBL/GenBank/DDBJ whole genome shotgun (WGS) entry which is preliminary data.</text>
</comment>
<sequence length="158" mass="17256">MTPHLAARRATRRLSGENVAAVAPRRRHHAGVPAFHSSRCVRARHGEGEGVQGGTAIARASGAPLSSPERGARGVMRCMYTPSTRKNAIPLQVPPTQQCPEVSFLTDITYKHNDFARLASYQRGMSKEQHARDCLQHTLLITSLPNTLTVGWSGGKMY</sequence>
<accession>A0A5B7JDI5</accession>
<name>A0A5B7JDI5_PORTR</name>
<gene>
    <name evidence="1" type="ORF">E2C01_089424</name>
</gene>
<dbReference type="AlphaFoldDB" id="A0A5B7JDI5"/>
<dbReference type="Proteomes" id="UP000324222">
    <property type="component" value="Unassembled WGS sequence"/>
</dbReference>
<evidence type="ECO:0000313" key="2">
    <source>
        <dbReference type="Proteomes" id="UP000324222"/>
    </source>
</evidence>
<dbReference type="EMBL" id="VSRR010097840">
    <property type="protein sequence ID" value="MPC94262.1"/>
    <property type="molecule type" value="Genomic_DNA"/>
</dbReference>
<evidence type="ECO:0000313" key="1">
    <source>
        <dbReference type="EMBL" id="MPC94262.1"/>
    </source>
</evidence>
<organism evidence="1 2">
    <name type="scientific">Portunus trituberculatus</name>
    <name type="common">Swimming crab</name>
    <name type="synonym">Neptunus trituberculatus</name>
    <dbReference type="NCBI Taxonomy" id="210409"/>
    <lineage>
        <taxon>Eukaryota</taxon>
        <taxon>Metazoa</taxon>
        <taxon>Ecdysozoa</taxon>
        <taxon>Arthropoda</taxon>
        <taxon>Crustacea</taxon>
        <taxon>Multicrustacea</taxon>
        <taxon>Malacostraca</taxon>
        <taxon>Eumalacostraca</taxon>
        <taxon>Eucarida</taxon>
        <taxon>Decapoda</taxon>
        <taxon>Pleocyemata</taxon>
        <taxon>Brachyura</taxon>
        <taxon>Eubrachyura</taxon>
        <taxon>Portunoidea</taxon>
        <taxon>Portunidae</taxon>
        <taxon>Portuninae</taxon>
        <taxon>Portunus</taxon>
    </lineage>
</organism>
<protein>
    <submittedName>
        <fullName evidence="1">Uncharacterized protein</fullName>
    </submittedName>
</protein>
<keyword evidence="2" id="KW-1185">Reference proteome</keyword>